<proteinExistence type="predicted"/>
<dbReference type="EMBL" id="CAEZSR010000115">
    <property type="protein sequence ID" value="CAB4574747.1"/>
    <property type="molecule type" value="Genomic_DNA"/>
</dbReference>
<dbReference type="Pfam" id="PF08223">
    <property type="entry name" value="PaaX_C"/>
    <property type="match status" value="1"/>
</dbReference>
<feature type="domain" description="Transcriptional repressor PaaX-like central Cas2-like" evidence="2">
    <location>
        <begin position="101"/>
        <end position="172"/>
    </location>
</feature>
<dbReference type="InterPro" id="IPR011965">
    <property type="entry name" value="PaaX_trns_reg"/>
</dbReference>
<evidence type="ECO:0000259" key="2">
    <source>
        <dbReference type="Pfam" id="PF20803"/>
    </source>
</evidence>
<evidence type="ECO:0000313" key="3">
    <source>
        <dbReference type="EMBL" id="CAB4574747.1"/>
    </source>
</evidence>
<dbReference type="PANTHER" id="PTHR30319">
    <property type="entry name" value="PHENYLACETIC ACID REGULATOR-RELATED TRANSCRIPTIONAL REPRESSOR"/>
    <property type="match status" value="1"/>
</dbReference>
<organism evidence="3">
    <name type="scientific">freshwater metagenome</name>
    <dbReference type="NCBI Taxonomy" id="449393"/>
    <lineage>
        <taxon>unclassified sequences</taxon>
        <taxon>metagenomes</taxon>
        <taxon>ecological metagenomes</taxon>
    </lineage>
</organism>
<dbReference type="InterPro" id="IPR036388">
    <property type="entry name" value="WH-like_DNA-bd_sf"/>
</dbReference>
<dbReference type="GO" id="GO:0006351">
    <property type="term" value="P:DNA-templated transcription"/>
    <property type="evidence" value="ECO:0007669"/>
    <property type="project" value="InterPro"/>
</dbReference>
<sequence length="300" mass="33077">MTRPERAGRTPSTLSSRSLVLALVDERGTLRAADAFDVGAALGCTVHQIRLVLSRLVDEGLLTSVGRGRHAVLTATDRHEHLHGPEPEWLAAAFRQDDGDDPWDGRWRTISFTLGEDRRVQRHELRDALVSLGAASLMPGVYVHGADWSHWLDETIERLGVRDAVVTAEITAWTVHGRSDPREIAAHLWPLSDTADGYRAFLERHGPVGATSAIDDPTAALAEAVEAVADFERCIRNDPLLPYELLPDDWPGRAARDLLVDIALRLRAARERTGLPRLFVRYDELIVGRGASRPSAAVTH</sequence>
<dbReference type="PIRSF" id="PIRSF020623">
    <property type="entry name" value="PaaX"/>
    <property type="match status" value="1"/>
</dbReference>
<protein>
    <submittedName>
        <fullName evidence="3">Unannotated protein</fullName>
    </submittedName>
</protein>
<feature type="domain" description="Transcriptional repressor PaaX-like C-terminal" evidence="1">
    <location>
        <begin position="189"/>
        <end position="270"/>
    </location>
</feature>
<dbReference type="AlphaFoldDB" id="A0A6J6EF77"/>
<dbReference type="Gene3D" id="1.20.58.1460">
    <property type="match status" value="1"/>
</dbReference>
<dbReference type="Pfam" id="PF20803">
    <property type="entry name" value="PaaX_M"/>
    <property type="match status" value="1"/>
</dbReference>
<accession>A0A6J6EF77</accession>
<gene>
    <name evidence="3" type="ORF">UFOPK1493_02631</name>
</gene>
<dbReference type="InterPro" id="IPR013225">
    <property type="entry name" value="PaaX_C"/>
</dbReference>
<reference evidence="3" key="1">
    <citation type="submission" date="2020-05" db="EMBL/GenBank/DDBJ databases">
        <authorList>
            <person name="Chiriac C."/>
            <person name="Salcher M."/>
            <person name="Ghai R."/>
            <person name="Kavagutti S V."/>
        </authorList>
    </citation>
    <scope>NUCLEOTIDE SEQUENCE</scope>
</reference>
<evidence type="ECO:0000259" key="1">
    <source>
        <dbReference type="Pfam" id="PF08223"/>
    </source>
</evidence>
<name>A0A6J6EF77_9ZZZZ</name>
<dbReference type="PANTHER" id="PTHR30319:SF1">
    <property type="entry name" value="TRANSCRIPTIONAL REPRESSOR PAAX"/>
    <property type="match status" value="1"/>
</dbReference>
<dbReference type="Gene3D" id="1.10.10.10">
    <property type="entry name" value="Winged helix-like DNA-binding domain superfamily/Winged helix DNA-binding domain"/>
    <property type="match status" value="1"/>
</dbReference>
<dbReference type="Gene3D" id="3.30.70.2650">
    <property type="match status" value="1"/>
</dbReference>
<dbReference type="InterPro" id="IPR048846">
    <property type="entry name" value="PaaX-like_central"/>
</dbReference>